<comment type="caution">
    <text evidence="1">The sequence shown here is derived from an EMBL/GenBank/DDBJ whole genome shotgun (WGS) entry which is preliminary data.</text>
</comment>
<dbReference type="Proteomes" id="UP000003378">
    <property type="component" value="Unassembled WGS sequence"/>
</dbReference>
<reference evidence="1 2" key="1">
    <citation type="submission" date="2011-03" db="EMBL/GenBank/DDBJ databases">
        <authorList>
            <person name="Muzny D."/>
            <person name="Qin X."/>
            <person name="Deng J."/>
            <person name="Jiang H."/>
            <person name="Liu Y."/>
            <person name="Qu J."/>
            <person name="Song X.-Z."/>
            <person name="Zhang L."/>
            <person name="Thornton R."/>
            <person name="Coyle M."/>
            <person name="Francisco L."/>
            <person name="Jackson L."/>
            <person name="Javaid M."/>
            <person name="Korchina V."/>
            <person name="Kovar C."/>
            <person name="Mata R."/>
            <person name="Mathew T."/>
            <person name="Ngo R."/>
            <person name="Nguyen L."/>
            <person name="Nguyen N."/>
            <person name="Okwuonu G."/>
            <person name="Ongeri F."/>
            <person name="Pham C."/>
            <person name="Simmons D."/>
            <person name="Wilczek-Boney K."/>
            <person name="Hale W."/>
            <person name="Jakkamsetti A."/>
            <person name="Pham P."/>
            <person name="Ruth R."/>
            <person name="San Lucas F."/>
            <person name="Warren J."/>
            <person name="Zhang J."/>
            <person name="Zhao Z."/>
            <person name="Zhou C."/>
            <person name="Zhu D."/>
            <person name="Lee S."/>
            <person name="Bess C."/>
            <person name="Blankenburg K."/>
            <person name="Forbes L."/>
            <person name="Fu Q."/>
            <person name="Gubbala S."/>
            <person name="Hirani K."/>
            <person name="Jayaseelan J.C."/>
            <person name="Lara F."/>
            <person name="Munidasa M."/>
            <person name="Palculict T."/>
            <person name="Patil S."/>
            <person name="Pu L.-L."/>
            <person name="Saada N."/>
            <person name="Tang L."/>
            <person name="Weissenberger G."/>
            <person name="Zhu Y."/>
            <person name="Hemphill L."/>
            <person name="Shang Y."/>
            <person name="Youmans B."/>
            <person name="Ayvaz T."/>
            <person name="Ross M."/>
            <person name="Santibanez J."/>
            <person name="Aqrawi P."/>
            <person name="Gross S."/>
            <person name="Joshi V."/>
            <person name="Fowler G."/>
            <person name="Nazareth L."/>
            <person name="Reid J."/>
            <person name="Worley K."/>
            <person name="Petrosino J."/>
            <person name="Highlander S."/>
            <person name="Gibbs R."/>
        </authorList>
    </citation>
    <scope>NUCLEOTIDE SEQUENCE [LARGE SCALE GENOMIC DNA]</scope>
    <source>
        <strain evidence="1 2">SK1087</strain>
    </source>
</reference>
<protein>
    <submittedName>
        <fullName evidence="1">Uncharacterized protein</fullName>
    </submittedName>
</protein>
<dbReference type="PATRIC" id="fig|888824.3.peg.170"/>
<gene>
    <name evidence="1" type="ORF">HMPREF9397_0174</name>
</gene>
<organism evidence="1 2">
    <name type="scientific">Streptococcus sanguinis SK1087</name>
    <dbReference type="NCBI Taxonomy" id="888824"/>
    <lineage>
        <taxon>Bacteria</taxon>
        <taxon>Bacillati</taxon>
        <taxon>Bacillota</taxon>
        <taxon>Bacilli</taxon>
        <taxon>Lactobacillales</taxon>
        <taxon>Streptococcaceae</taxon>
        <taxon>Streptococcus</taxon>
    </lineage>
</organism>
<sequence length="50" mass="5604">MGYAAGTGFEIQERFVWIADNENRGLDDSLSLVISQLVPSFLNDKKLNKC</sequence>
<evidence type="ECO:0000313" key="2">
    <source>
        <dbReference type="Proteomes" id="UP000003378"/>
    </source>
</evidence>
<dbReference type="EMBL" id="AFDP01000002">
    <property type="protein sequence ID" value="EGG40789.1"/>
    <property type="molecule type" value="Genomic_DNA"/>
</dbReference>
<accession>F3SGA2</accession>
<dbReference type="HOGENOM" id="CLU_3123389_0_0_9"/>
<evidence type="ECO:0000313" key="1">
    <source>
        <dbReference type="EMBL" id="EGG40789.1"/>
    </source>
</evidence>
<name>F3SGA2_STRSA</name>
<dbReference type="AlphaFoldDB" id="F3SGA2"/>
<proteinExistence type="predicted"/>